<name>A0A8T9ZZL9_9EURY</name>
<feature type="transmembrane region" description="Helical" evidence="1">
    <location>
        <begin position="12"/>
        <end position="32"/>
    </location>
</feature>
<dbReference type="Proteomes" id="UP000831768">
    <property type="component" value="Chromosome"/>
</dbReference>
<keyword evidence="3" id="KW-1185">Reference proteome</keyword>
<protein>
    <submittedName>
        <fullName evidence="2">Uncharacterized protein</fullName>
    </submittedName>
</protein>
<accession>A0A8T9ZZL9</accession>
<keyword evidence="1" id="KW-0472">Membrane</keyword>
<dbReference type="EMBL" id="CP096019">
    <property type="protein sequence ID" value="UPM42271.1"/>
    <property type="molecule type" value="Genomic_DNA"/>
</dbReference>
<keyword evidence="1" id="KW-1133">Transmembrane helix</keyword>
<dbReference type="RefSeq" id="WP_247992946.1">
    <property type="nucleotide sequence ID" value="NZ_CP096019.1"/>
</dbReference>
<evidence type="ECO:0000256" key="1">
    <source>
        <dbReference type="SAM" id="Phobius"/>
    </source>
</evidence>
<dbReference type="KEGG" id="haad:MW046_09905"/>
<evidence type="ECO:0000313" key="2">
    <source>
        <dbReference type="EMBL" id="UPM42271.1"/>
    </source>
</evidence>
<dbReference type="AlphaFoldDB" id="A0A8T9ZZL9"/>
<feature type="transmembrane region" description="Helical" evidence="1">
    <location>
        <begin position="52"/>
        <end position="76"/>
    </location>
</feature>
<proteinExistence type="predicted"/>
<evidence type="ECO:0000313" key="3">
    <source>
        <dbReference type="Proteomes" id="UP000831768"/>
    </source>
</evidence>
<reference evidence="2" key="1">
    <citation type="submission" date="2022-04" db="EMBL/GenBank/DDBJ databases">
        <title>Halocatena sp. nov., isolated from a salt lake.</title>
        <authorList>
            <person name="Cui H.-L."/>
        </authorList>
    </citation>
    <scope>NUCLEOTIDE SEQUENCE</scope>
    <source>
        <strain evidence="2">AD-1</strain>
    </source>
</reference>
<dbReference type="GeneID" id="71928362"/>
<keyword evidence="1" id="KW-0812">Transmembrane</keyword>
<gene>
    <name evidence="2" type="ORF">MW046_09905</name>
</gene>
<sequence>MDTKRVRRSLLGRGVVLLFAVLFYLFAVVATGTGRMLARSAAEPAHTTRLRYLGAGALVLAVGGGLCASGFGVVGVDVAARRIRSGSV</sequence>
<organism evidence="2 3">
    <name type="scientific">Halocatena salina</name>
    <dbReference type="NCBI Taxonomy" id="2934340"/>
    <lineage>
        <taxon>Archaea</taxon>
        <taxon>Methanobacteriati</taxon>
        <taxon>Methanobacteriota</taxon>
        <taxon>Stenosarchaea group</taxon>
        <taxon>Halobacteria</taxon>
        <taxon>Halobacteriales</taxon>
        <taxon>Natronomonadaceae</taxon>
        <taxon>Halocatena</taxon>
    </lineage>
</organism>